<accession>A0ABC8QYT2</accession>
<feature type="coiled-coil region" evidence="1">
    <location>
        <begin position="374"/>
        <end position="418"/>
    </location>
</feature>
<dbReference type="PANTHER" id="PTHR33427">
    <property type="entry name" value="HNH ENDONUCLEASE"/>
    <property type="match status" value="1"/>
</dbReference>
<protein>
    <submittedName>
        <fullName evidence="3">Uncharacterized protein</fullName>
    </submittedName>
</protein>
<dbReference type="EMBL" id="CAUOFW020000842">
    <property type="protein sequence ID" value="CAK9137909.1"/>
    <property type="molecule type" value="Genomic_DNA"/>
</dbReference>
<dbReference type="Proteomes" id="UP001642360">
    <property type="component" value="Unassembled WGS sequence"/>
</dbReference>
<comment type="caution">
    <text evidence="3">The sequence shown here is derived from an EMBL/GenBank/DDBJ whole genome shotgun (WGS) entry which is preliminary data.</text>
</comment>
<proteinExistence type="predicted"/>
<gene>
    <name evidence="4" type="ORF">ILEXP_LOCUS26620</name>
    <name evidence="3" type="ORF">ILEXP_LOCUS4956</name>
</gene>
<dbReference type="PANTHER" id="PTHR33427:SF2">
    <property type="entry name" value="TRICHOHYALIN"/>
    <property type="match status" value="1"/>
</dbReference>
<feature type="region of interest" description="Disordered" evidence="2">
    <location>
        <begin position="566"/>
        <end position="585"/>
    </location>
</feature>
<evidence type="ECO:0000256" key="1">
    <source>
        <dbReference type="SAM" id="Coils"/>
    </source>
</evidence>
<name>A0ABC8QYT2_9AQUA</name>
<evidence type="ECO:0000256" key="2">
    <source>
        <dbReference type="SAM" id="MobiDB-lite"/>
    </source>
</evidence>
<evidence type="ECO:0000313" key="4">
    <source>
        <dbReference type="EMBL" id="CAK9158032.1"/>
    </source>
</evidence>
<feature type="compositionally biased region" description="Basic and acidic residues" evidence="2">
    <location>
        <begin position="528"/>
        <end position="552"/>
    </location>
</feature>
<sequence>MAADLVFTNEEMAIDEGLGYPKAYAKLCRDRSFGPYSNGPPFTFTPYALPQEEVCRAKELDEMFPIIDPKAKPTAKPKIYASLLWKQLNHLGNAGFDPVIFRVDPNGNVLYYHADSASPLAWDIDHWFPCSRGGLTVPSNLRILQWQVCKKKHNTLEFLIPWWDLQVGISVNQFLSIFSSSNSDFRQRAFSLLFSDGESEELNDSQTANSHNFPRHFSEAKEKLGLAPAAIVLSRRESYDSSSALKSLDINRRPRSNSPILAARKLKAGASKENEDPDMVSNPYQAIVMARDSLRQREGTAKMQAEIQKLDDEVSELKQKTEEEKLTIQDLELVLIKRRRHAEKHRRLAESQSSYRAILEKMIRDAMHQSVIYKEQLRLNQAASNALIARLEAQKAICDSSERELHTKFKQRDELEKQIRPEWEQARKRSRMDDFLFEEKDDRTVLYLPASKPRTHLHKATDDPTMGKKDGKTVLFLPGIKSITPLHKELRVFLEEEHKASEAGLSPNEQQEQEEIEERGKGAPTDISRGKPDENGKSRDTEKDENKIKENFQKLELEGNIYNIQFPALHQPEPVEDEESRKQRGKGNVEKWLQMLLENTQEGTDQIPQLVEENETSRTDEIIRKMNLKYPRNENEILKFPESEDKGVKQDLEENNQQTIQEKNNGGKQKEEIVEMEAVALLNNQQMTPEKDGEGRKEEIVDIEARKTPLKNPPYRIFPGKSNAKEVTSVGKGVGSSNSFEGKERREKSGKEKGLVRSESARSFPRIPSSPSVFLGIRKGDHKGKKPLVIDDDGGNEDRAAGINFFKSSIKTIKKAVKM</sequence>
<dbReference type="AlphaFoldDB" id="A0ABC8QYT2"/>
<reference evidence="3 5" key="1">
    <citation type="submission" date="2024-02" db="EMBL/GenBank/DDBJ databases">
        <authorList>
            <person name="Vignale AGUSTIN F."/>
            <person name="Sosa J E."/>
            <person name="Modenutti C."/>
        </authorList>
    </citation>
    <scope>NUCLEOTIDE SEQUENCE [LARGE SCALE GENOMIC DNA]</scope>
</reference>
<organism evidence="3 5">
    <name type="scientific">Ilex paraguariensis</name>
    <name type="common">yerba mate</name>
    <dbReference type="NCBI Taxonomy" id="185542"/>
    <lineage>
        <taxon>Eukaryota</taxon>
        <taxon>Viridiplantae</taxon>
        <taxon>Streptophyta</taxon>
        <taxon>Embryophyta</taxon>
        <taxon>Tracheophyta</taxon>
        <taxon>Spermatophyta</taxon>
        <taxon>Magnoliopsida</taxon>
        <taxon>eudicotyledons</taxon>
        <taxon>Gunneridae</taxon>
        <taxon>Pentapetalae</taxon>
        <taxon>asterids</taxon>
        <taxon>campanulids</taxon>
        <taxon>Aquifoliales</taxon>
        <taxon>Aquifoliaceae</taxon>
        <taxon>Ilex</taxon>
    </lineage>
</organism>
<dbReference type="EMBL" id="CAUOFW020003095">
    <property type="protein sequence ID" value="CAK9158032.1"/>
    <property type="molecule type" value="Genomic_DNA"/>
</dbReference>
<feature type="compositionally biased region" description="Basic and acidic residues" evidence="2">
    <location>
        <begin position="741"/>
        <end position="760"/>
    </location>
</feature>
<feature type="coiled-coil region" evidence="1">
    <location>
        <begin position="300"/>
        <end position="334"/>
    </location>
</feature>
<feature type="region of interest" description="Disordered" evidence="2">
    <location>
        <begin position="703"/>
        <end position="779"/>
    </location>
</feature>
<feature type="region of interest" description="Disordered" evidence="2">
    <location>
        <begin position="498"/>
        <end position="552"/>
    </location>
</feature>
<evidence type="ECO:0000313" key="5">
    <source>
        <dbReference type="Proteomes" id="UP001642360"/>
    </source>
</evidence>
<keyword evidence="1" id="KW-0175">Coiled coil</keyword>
<keyword evidence="5" id="KW-1185">Reference proteome</keyword>
<evidence type="ECO:0000313" key="3">
    <source>
        <dbReference type="EMBL" id="CAK9137909.1"/>
    </source>
</evidence>